<dbReference type="CDD" id="cd16282">
    <property type="entry name" value="metallo-hydrolase-like_MBL-fold"/>
    <property type="match status" value="1"/>
</dbReference>
<evidence type="ECO:0000259" key="1">
    <source>
        <dbReference type="SMART" id="SM00849"/>
    </source>
</evidence>
<name>A0A7W0CIB7_9ACTN</name>
<dbReference type="Gene3D" id="3.60.15.10">
    <property type="entry name" value="Ribonuclease Z/Hydroxyacylglutathione hydrolase-like"/>
    <property type="match status" value="1"/>
</dbReference>
<reference evidence="2 3" key="1">
    <citation type="submission" date="2020-07" db="EMBL/GenBank/DDBJ databases">
        <title>Genomic Encyclopedia of Type Strains, Phase IV (KMG-IV): sequencing the most valuable type-strain genomes for metagenomic binning, comparative biology and taxonomic classification.</title>
        <authorList>
            <person name="Goeker M."/>
        </authorList>
    </citation>
    <scope>NUCLEOTIDE SEQUENCE [LARGE SCALE GENOMIC DNA]</scope>
    <source>
        <strain evidence="2 3">DSM 45533</strain>
    </source>
</reference>
<dbReference type="SMART" id="SM00849">
    <property type="entry name" value="Lactamase_B"/>
    <property type="match status" value="1"/>
</dbReference>
<dbReference type="PANTHER" id="PTHR42951">
    <property type="entry name" value="METALLO-BETA-LACTAMASE DOMAIN-CONTAINING"/>
    <property type="match status" value="1"/>
</dbReference>
<dbReference type="AlphaFoldDB" id="A0A7W0CIB7"/>
<dbReference type="GO" id="GO:0016787">
    <property type="term" value="F:hydrolase activity"/>
    <property type="evidence" value="ECO:0007669"/>
    <property type="project" value="UniProtKB-KW"/>
</dbReference>
<dbReference type="RefSeq" id="WP_181610478.1">
    <property type="nucleotide sequence ID" value="NZ_BAABAM010000002.1"/>
</dbReference>
<feature type="domain" description="Metallo-beta-lactamase" evidence="1">
    <location>
        <begin position="21"/>
        <end position="205"/>
    </location>
</feature>
<proteinExistence type="predicted"/>
<evidence type="ECO:0000313" key="3">
    <source>
        <dbReference type="Proteomes" id="UP000530928"/>
    </source>
</evidence>
<organism evidence="2 3">
    <name type="scientific">Nonomuraea soli</name>
    <dbReference type="NCBI Taxonomy" id="1032476"/>
    <lineage>
        <taxon>Bacteria</taxon>
        <taxon>Bacillati</taxon>
        <taxon>Actinomycetota</taxon>
        <taxon>Actinomycetes</taxon>
        <taxon>Streptosporangiales</taxon>
        <taxon>Streptosporangiaceae</taxon>
        <taxon>Nonomuraea</taxon>
    </lineage>
</organism>
<dbReference type="PANTHER" id="PTHR42951:SF4">
    <property type="entry name" value="ACYL-COENZYME A THIOESTERASE MBLAC2"/>
    <property type="match status" value="1"/>
</dbReference>
<dbReference type="Pfam" id="PF00753">
    <property type="entry name" value="Lactamase_B"/>
    <property type="match status" value="1"/>
</dbReference>
<dbReference type="SUPFAM" id="SSF56281">
    <property type="entry name" value="Metallo-hydrolase/oxidoreductase"/>
    <property type="match status" value="1"/>
</dbReference>
<dbReference type="EMBL" id="JACDUR010000003">
    <property type="protein sequence ID" value="MBA2891711.1"/>
    <property type="molecule type" value="Genomic_DNA"/>
</dbReference>
<sequence>MTERWQEIADRLYIRRHQSANLTIGLVLGDDHCLVVDTRASHRHAAELIRAIREVTPTPWTVVNTHAHWDHCFGNAPFAPAEIWGHVLAVKDLDETGELQRSNVLAFLPEERHEEIREVAIVPPTHTFADRATLDIGGREVHLRYFGRGHTDHDIVVHVPDVATAFVGDLIEEVPYFGDSFPLDWPVTLHRMLQDLDADTFVPGHGVAVTRQFVERQQADLASLAEYADYAYRSSGLRAVSMIDAAFPEDAQRMAFERAFQQLDGQLS</sequence>
<dbReference type="InterPro" id="IPR050855">
    <property type="entry name" value="NDM-1-like"/>
</dbReference>
<dbReference type="InterPro" id="IPR036866">
    <property type="entry name" value="RibonucZ/Hydroxyglut_hydro"/>
</dbReference>
<comment type="caution">
    <text evidence="2">The sequence shown here is derived from an EMBL/GenBank/DDBJ whole genome shotgun (WGS) entry which is preliminary data.</text>
</comment>
<evidence type="ECO:0000313" key="2">
    <source>
        <dbReference type="EMBL" id="MBA2891711.1"/>
    </source>
</evidence>
<dbReference type="InterPro" id="IPR001279">
    <property type="entry name" value="Metallo-B-lactamas"/>
</dbReference>
<protein>
    <submittedName>
        <fullName evidence="2">Glyoxylase-like metal-dependent hydrolase (Beta-lactamase superfamily II)</fullName>
    </submittedName>
</protein>
<keyword evidence="2" id="KW-0378">Hydrolase</keyword>
<accession>A0A7W0CIB7</accession>
<gene>
    <name evidence="2" type="ORF">HNR30_003052</name>
</gene>
<dbReference type="Proteomes" id="UP000530928">
    <property type="component" value="Unassembled WGS sequence"/>
</dbReference>
<keyword evidence="3" id="KW-1185">Reference proteome</keyword>